<evidence type="ECO:0000313" key="9">
    <source>
        <dbReference type="EMBL" id="KFV69426.1"/>
    </source>
</evidence>
<dbReference type="Gene3D" id="3.30.160.60">
    <property type="entry name" value="Classic Zinc Finger"/>
    <property type="match status" value="2"/>
</dbReference>
<dbReference type="STRING" id="118200.A0A093IRU8"/>
<dbReference type="InterPro" id="IPR013087">
    <property type="entry name" value="Znf_C2H2_type"/>
</dbReference>
<reference evidence="9 10" key="1">
    <citation type="submission" date="2014-04" db="EMBL/GenBank/DDBJ databases">
        <title>Genome evolution of avian class.</title>
        <authorList>
            <person name="Zhang G."/>
            <person name="Li C."/>
        </authorList>
    </citation>
    <scope>NUCLEOTIDE SEQUENCE [LARGE SCALE GENOMIC DNA]</scope>
    <source>
        <strain evidence="9">BGI_N307</strain>
    </source>
</reference>
<dbReference type="PANTHER" id="PTHR23226">
    <property type="entry name" value="ZINC FINGER AND SCAN DOMAIN-CONTAINING"/>
    <property type="match status" value="1"/>
</dbReference>
<dbReference type="FunFam" id="3.30.160.60:FF:000100">
    <property type="entry name" value="Zinc finger 45-like"/>
    <property type="match status" value="1"/>
</dbReference>
<feature type="domain" description="C2H2-type" evidence="8">
    <location>
        <begin position="7"/>
        <end position="34"/>
    </location>
</feature>
<comment type="subcellular location">
    <subcellularLocation>
        <location evidence="1">Nucleus</location>
    </subcellularLocation>
</comment>
<dbReference type="SUPFAM" id="SSF57667">
    <property type="entry name" value="beta-beta-alpha zinc fingers"/>
    <property type="match status" value="2"/>
</dbReference>
<feature type="non-terminal residue" evidence="9">
    <location>
        <position position="68"/>
    </location>
</feature>
<name>A0A093IRU8_DRYPU</name>
<proteinExistence type="predicted"/>
<evidence type="ECO:0000256" key="5">
    <source>
        <dbReference type="ARBA" id="ARBA00022833"/>
    </source>
</evidence>
<dbReference type="AlphaFoldDB" id="A0A093IRU8"/>
<organism evidence="9 10">
    <name type="scientific">Dryobates pubescens</name>
    <name type="common">Downy woodpecker</name>
    <name type="synonym">Picoides pubescens</name>
    <dbReference type="NCBI Taxonomy" id="118200"/>
    <lineage>
        <taxon>Eukaryota</taxon>
        <taxon>Metazoa</taxon>
        <taxon>Chordata</taxon>
        <taxon>Craniata</taxon>
        <taxon>Vertebrata</taxon>
        <taxon>Euteleostomi</taxon>
        <taxon>Archelosauria</taxon>
        <taxon>Archosauria</taxon>
        <taxon>Dinosauria</taxon>
        <taxon>Saurischia</taxon>
        <taxon>Theropoda</taxon>
        <taxon>Coelurosauria</taxon>
        <taxon>Aves</taxon>
        <taxon>Neognathae</taxon>
        <taxon>Neoaves</taxon>
        <taxon>Telluraves</taxon>
        <taxon>Coraciimorphae</taxon>
        <taxon>Piciformes</taxon>
        <taxon>Picidae</taxon>
        <taxon>Dryobates</taxon>
    </lineage>
</organism>
<evidence type="ECO:0000256" key="4">
    <source>
        <dbReference type="ARBA" id="ARBA00022771"/>
    </source>
</evidence>
<evidence type="ECO:0000313" key="10">
    <source>
        <dbReference type="Proteomes" id="UP000053875"/>
    </source>
</evidence>
<dbReference type="InterPro" id="IPR036236">
    <property type="entry name" value="Znf_C2H2_sf"/>
</dbReference>
<keyword evidence="4 7" id="KW-0863">Zinc-finger</keyword>
<dbReference type="Proteomes" id="UP000053875">
    <property type="component" value="Unassembled WGS sequence"/>
</dbReference>
<feature type="non-terminal residue" evidence="9">
    <location>
        <position position="1"/>
    </location>
</feature>
<dbReference type="EMBL" id="KL216423">
    <property type="protein sequence ID" value="KFV69426.1"/>
    <property type="molecule type" value="Genomic_DNA"/>
</dbReference>
<evidence type="ECO:0000256" key="6">
    <source>
        <dbReference type="ARBA" id="ARBA00023242"/>
    </source>
</evidence>
<evidence type="ECO:0000256" key="7">
    <source>
        <dbReference type="PROSITE-ProRule" id="PRU00042"/>
    </source>
</evidence>
<gene>
    <name evidence="9" type="ORF">N307_03214</name>
</gene>
<dbReference type="PROSITE" id="PS50157">
    <property type="entry name" value="ZINC_FINGER_C2H2_2"/>
    <property type="match status" value="1"/>
</dbReference>
<evidence type="ECO:0000256" key="1">
    <source>
        <dbReference type="ARBA" id="ARBA00004123"/>
    </source>
</evidence>
<dbReference type="GO" id="GO:0000981">
    <property type="term" value="F:DNA-binding transcription factor activity, RNA polymerase II-specific"/>
    <property type="evidence" value="ECO:0007669"/>
    <property type="project" value="TreeGrafter"/>
</dbReference>
<dbReference type="GO" id="GO:0008270">
    <property type="term" value="F:zinc ion binding"/>
    <property type="evidence" value="ECO:0007669"/>
    <property type="project" value="UniProtKB-KW"/>
</dbReference>
<protein>
    <submittedName>
        <fullName evidence="9">Zinc finger protein 787</fullName>
    </submittedName>
</protein>
<keyword evidence="5" id="KW-0862">Zinc</keyword>
<evidence type="ECO:0000256" key="2">
    <source>
        <dbReference type="ARBA" id="ARBA00022723"/>
    </source>
</evidence>
<evidence type="ECO:0000259" key="8">
    <source>
        <dbReference type="PROSITE" id="PS50157"/>
    </source>
</evidence>
<keyword evidence="6" id="KW-0539">Nucleus</keyword>
<dbReference type="GO" id="GO:0005634">
    <property type="term" value="C:nucleus"/>
    <property type="evidence" value="ECO:0007669"/>
    <property type="project" value="UniProtKB-SubCell"/>
</dbReference>
<keyword evidence="2" id="KW-0479">Metal-binding</keyword>
<evidence type="ECO:0000256" key="3">
    <source>
        <dbReference type="ARBA" id="ARBA00022737"/>
    </source>
</evidence>
<dbReference type="GO" id="GO:0000978">
    <property type="term" value="F:RNA polymerase II cis-regulatory region sequence-specific DNA binding"/>
    <property type="evidence" value="ECO:0007669"/>
    <property type="project" value="TreeGrafter"/>
</dbReference>
<keyword evidence="3" id="KW-0677">Repeat</keyword>
<accession>A0A093IRU8</accession>
<keyword evidence="10" id="KW-1185">Reference proteome</keyword>
<sequence length="68" mass="7844">HSETWPFICGDCGKSFRQSWRPIQHRRTYTGEKPYSSTASGKSFSLIQHYFIHTGEKSFTCADCSMSF</sequence>
<dbReference type="PANTHER" id="PTHR23226:SF416">
    <property type="entry name" value="FI01424P"/>
    <property type="match status" value="1"/>
</dbReference>